<proteinExistence type="predicted"/>
<gene>
    <name evidence="2" type="ORF">RMSM_07218</name>
</gene>
<evidence type="ECO:0000313" key="2">
    <source>
        <dbReference type="EMBL" id="EMI15860.1"/>
    </source>
</evidence>
<comment type="caution">
    <text evidence="2">The sequence shown here is derived from an EMBL/GenBank/DDBJ whole genome shotgun (WGS) entry which is preliminary data.</text>
</comment>
<feature type="chain" id="PRO_5004070487" evidence="1">
    <location>
        <begin position="24"/>
        <end position="59"/>
    </location>
</feature>
<keyword evidence="3" id="KW-1185">Reference proteome</keyword>
<protein>
    <submittedName>
        <fullName evidence="2">Secreted protein</fullName>
    </submittedName>
</protein>
<evidence type="ECO:0000256" key="1">
    <source>
        <dbReference type="SAM" id="SignalP"/>
    </source>
</evidence>
<dbReference type="PATRIC" id="fig|1265738.3.peg.7192"/>
<reference evidence="2 3" key="1">
    <citation type="journal article" date="2013" name="Mar. Genomics">
        <title>Expression of sulfatases in Rhodopirellula baltica and the diversity of sulfatases in the genus Rhodopirellula.</title>
        <authorList>
            <person name="Wegner C.E."/>
            <person name="Richter-Heitmann T."/>
            <person name="Klindworth A."/>
            <person name="Klockow C."/>
            <person name="Richter M."/>
            <person name="Achstetter T."/>
            <person name="Glockner F.O."/>
            <person name="Harder J."/>
        </authorList>
    </citation>
    <scope>NUCLEOTIDE SEQUENCE [LARGE SCALE GENOMIC DNA]</scope>
    <source>
        <strain evidence="2 3">SM1</strain>
    </source>
</reference>
<keyword evidence="1" id="KW-0732">Signal</keyword>
<feature type="signal peptide" evidence="1">
    <location>
        <begin position="1"/>
        <end position="23"/>
    </location>
</feature>
<evidence type="ECO:0000313" key="3">
    <source>
        <dbReference type="Proteomes" id="UP000011991"/>
    </source>
</evidence>
<accession>M5R916</accession>
<organism evidence="2 3">
    <name type="scientific">Rhodopirellula maiorica SM1</name>
    <dbReference type="NCBI Taxonomy" id="1265738"/>
    <lineage>
        <taxon>Bacteria</taxon>
        <taxon>Pseudomonadati</taxon>
        <taxon>Planctomycetota</taxon>
        <taxon>Planctomycetia</taxon>
        <taxon>Pirellulales</taxon>
        <taxon>Pirellulaceae</taxon>
        <taxon>Novipirellula</taxon>
    </lineage>
</organism>
<dbReference type="Proteomes" id="UP000011991">
    <property type="component" value="Unassembled WGS sequence"/>
</dbReference>
<dbReference type="EMBL" id="ANOG01001029">
    <property type="protein sequence ID" value="EMI15860.1"/>
    <property type="molecule type" value="Genomic_DNA"/>
</dbReference>
<dbReference type="AlphaFoldDB" id="M5R916"/>
<dbReference type="PROSITE" id="PS51257">
    <property type="entry name" value="PROKAR_LIPOPROTEIN"/>
    <property type="match status" value="1"/>
</dbReference>
<sequence>MMSRLFSLALLVAALTVTGCSSSDSTNILEDADQAAIDAYDAQAAANEAALNGYDGVEK</sequence>
<name>M5R916_9BACT</name>